<organism evidence="1 2">
    <name type="scientific">Xiashengella succiniciproducens</name>
    <dbReference type="NCBI Taxonomy" id="2949635"/>
    <lineage>
        <taxon>Bacteria</taxon>
        <taxon>Pseudomonadati</taxon>
        <taxon>Bacteroidota</taxon>
        <taxon>Bacteroidia</taxon>
        <taxon>Marinilabiliales</taxon>
        <taxon>Marinilabiliaceae</taxon>
        <taxon>Xiashengella</taxon>
    </lineage>
</organism>
<evidence type="ECO:0000313" key="1">
    <source>
        <dbReference type="EMBL" id="URW80393.1"/>
    </source>
</evidence>
<reference evidence="1" key="2">
    <citation type="submission" date="2022-06" db="EMBL/GenBank/DDBJ databases">
        <title>Xiashengella guii gen. nov. sp. nov., a bacterium isolated form anaerobic digestion tank.</title>
        <authorList>
            <person name="Huang H."/>
        </authorList>
    </citation>
    <scope>NUCLEOTIDE SEQUENCE</scope>
    <source>
        <strain evidence="1">Ai-910</strain>
    </source>
</reference>
<name>A0A9J6ZS17_9BACT</name>
<accession>A0A9J6ZS17</accession>
<reference evidence="1" key="1">
    <citation type="submission" date="2022-05" db="EMBL/GenBank/DDBJ databases">
        <authorList>
            <person name="Sun X."/>
        </authorList>
    </citation>
    <scope>NUCLEOTIDE SEQUENCE</scope>
    <source>
        <strain evidence="1">Ai-910</strain>
    </source>
</reference>
<keyword evidence="2" id="KW-1185">Reference proteome</keyword>
<protein>
    <submittedName>
        <fullName evidence="1">Uncharacterized protein</fullName>
    </submittedName>
</protein>
<dbReference type="Proteomes" id="UP001056426">
    <property type="component" value="Chromosome"/>
</dbReference>
<dbReference type="RefSeq" id="WP_250724555.1">
    <property type="nucleotide sequence ID" value="NZ_CP098400.1"/>
</dbReference>
<sequence length="352" mass="40668">MKNLLPTLIASLFFLNLSAQRVDIDKEWFDYSYRRLPNQVLEPSFKTYSVIINKTVALEAYSNDRANELIAIEGKQKISELAHFNVTVTLNDLMIESSEVAERVEVHKDKEGKETGRSYYYYAKVVYSFEARAEVKDHAGNRLTSYTLARRDSKKEFKSSEYSKGSDAANYYNNNKLEIKAKLVDEQITEAIKSLNGSLNYDFGYPVMRTRENLWSIGSKKHLEFQPSLEAWNTAKNALSAITADAIPEDFMTNIQPAIDYYLSLPKKYTNTEAKGEKKIRYMAYYNLAQIYMLTEQFELAKEYAQNIIANDFDPKDGQKMIKEMDNLIAEMQKHNASTRHFIPDLENIEMP</sequence>
<proteinExistence type="predicted"/>
<dbReference type="EMBL" id="CP098400">
    <property type="protein sequence ID" value="URW80393.1"/>
    <property type="molecule type" value="Genomic_DNA"/>
</dbReference>
<evidence type="ECO:0000313" key="2">
    <source>
        <dbReference type="Proteomes" id="UP001056426"/>
    </source>
</evidence>
<dbReference type="AlphaFoldDB" id="A0A9J6ZS17"/>
<dbReference type="KEGG" id="alkq:M9189_03365"/>
<gene>
    <name evidence="1" type="ORF">M9189_03365</name>
</gene>